<dbReference type="GO" id="GO:0046872">
    <property type="term" value="F:metal ion binding"/>
    <property type="evidence" value="ECO:0007669"/>
    <property type="project" value="UniProtKB-KW"/>
</dbReference>
<dbReference type="SUPFAM" id="SSF102114">
    <property type="entry name" value="Radical SAM enzymes"/>
    <property type="match status" value="1"/>
</dbReference>
<keyword evidence="8" id="KW-1185">Reference proteome</keyword>
<dbReference type="GO" id="GO:0003824">
    <property type="term" value="F:catalytic activity"/>
    <property type="evidence" value="ECO:0007669"/>
    <property type="project" value="InterPro"/>
</dbReference>
<keyword evidence="4" id="KW-0408">Iron</keyword>
<dbReference type="GO" id="GO:0051536">
    <property type="term" value="F:iron-sulfur cluster binding"/>
    <property type="evidence" value="ECO:0007669"/>
    <property type="project" value="UniProtKB-KW"/>
</dbReference>
<dbReference type="Gene3D" id="3.20.20.70">
    <property type="entry name" value="Aldolase class I"/>
    <property type="match status" value="1"/>
</dbReference>
<dbReference type="InterPro" id="IPR050377">
    <property type="entry name" value="Radical_SAM_PqqE_MftC-like"/>
</dbReference>
<dbReference type="RefSeq" id="WP_270918178.1">
    <property type="nucleotide sequence ID" value="NZ_CP127247.1"/>
</dbReference>
<protein>
    <submittedName>
        <fullName evidence="7">Radical SAM protein</fullName>
    </submittedName>
</protein>
<dbReference type="AlphaFoldDB" id="A0A9Y2KYM2"/>
<dbReference type="InterPro" id="IPR058240">
    <property type="entry name" value="rSAM_sf"/>
</dbReference>
<keyword evidence="5" id="KW-0411">Iron-sulfur</keyword>
<organism evidence="7 8">
    <name type="scientific">Parasedimentitalea psychrophila</name>
    <dbReference type="NCBI Taxonomy" id="2997337"/>
    <lineage>
        <taxon>Bacteria</taxon>
        <taxon>Pseudomonadati</taxon>
        <taxon>Pseudomonadota</taxon>
        <taxon>Alphaproteobacteria</taxon>
        <taxon>Rhodobacterales</taxon>
        <taxon>Paracoccaceae</taxon>
        <taxon>Parasedimentitalea</taxon>
    </lineage>
</organism>
<evidence type="ECO:0000259" key="6">
    <source>
        <dbReference type="Pfam" id="PF04055"/>
    </source>
</evidence>
<comment type="cofactor">
    <cofactor evidence="1">
        <name>[4Fe-4S] cluster</name>
        <dbReference type="ChEBI" id="CHEBI:49883"/>
    </cofactor>
</comment>
<keyword evidence="2" id="KW-0949">S-adenosyl-L-methionine</keyword>
<accession>A0A9Y2KYM2</accession>
<dbReference type="PANTHER" id="PTHR11228">
    <property type="entry name" value="RADICAL SAM DOMAIN PROTEIN"/>
    <property type="match status" value="1"/>
</dbReference>
<evidence type="ECO:0000256" key="5">
    <source>
        <dbReference type="ARBA" id="ARBA00023014"/>
    </source>
</evidence>
<dbReference type="InterPro" id="IPR007197">
    <property type="entry name" value="rSAM"/>
</dbReference>
<evidence type="ECO:0000313" key="8">
    <source>
        <dbReference type="Proteomes" id="UP001238334"/>
    </source>
</evidence>
<evidence type="ECO:0000256" key="3">
    <source>
        <dbReference type="ARBA" id="ARBA00022723"/>
    </source>
</evidence>
<feature type="domain" description="Radical SAM core" evidence="6">
    <location>
        <begin position="40"/>
        <end position="184"/>
    </location>
</feature>
<dbReference type="PANTHER" id="PTHR11228:SF7">
    <property type="entry name" value="PQQA PEPTIDE CYCLASE"/>
    <property type="match status" value="1"/>
</dbReference>
<reference evidence="7 8" key="1">
    <citation type="submission" date="2023-06" db="EMBL/GenBank/DDBJ databases">
        <title>Parasedimentitalea psychrophila sp. nov., a psychrophilic bacterium isolated from deep-sea sediment.</title>
        <authorList>
            <person name="Li A."/>
        </authorList>
    </citation>
    <scope>NUCLEOTIDE SEQUENCE [LARGE SCALE GENOMIC DNA]</scope>
    <source>
        <strain evidence="7 8">QS115</strain>
    </source>
</reference>
<name>A0A9Y2KYM2_9RHOB</name>
<dbReference type="EMBL" id="CP127247">
    <property type="protein sequence ID" value="WIY24849.1"/>
    <property type="molecule type" value="Genomic_DNA"/>
</dbReference>
<dbReference type="SFLD" id="SFLDS00029">
    <property type="entry name" value="Radical_SAM"/>
    <property type="match status" value="1"/>
</dbReference>
<evidence type="ECO:0000256" key="4">
    <source>
        <dbReference type="ARBA" id="ARBA00023004"/>
    </source>
</evidence>
<dbReference type="KEGG" id="ppso:QPJ95_20495"/>
<evidence type="ECO:0000256" key="1">
    <source>
        <dbReference type="ARBA" id="ARBA00001966"/>
    </source>
</evidence>
<evidence type="ECO:0000256" key="2">
    <source>
        <dbReference type="ARBA" id="ARBA00022691"/>
    </source>
</evidence>
<dbReference type="CDD" id="cd01335">
    <property type="entry name" value="Radical_SAM"/>
    <property type="match status" value="1"/>
</dbReference>
<dbReference type="SFLD" id="SFLDG01067">
    <property type="entry name" value="SPASM/twitch_domain_containing"/>
    <property type="match status" value="1"/>
</dbReference>
<dbReference type="Proteomes" id="UP001238334">
    <property type="component" value="Chromosome"/>
</dbReference>
<proteinExistence type="predicted"/>
<evidence type="ECO:0000313" key="7">
    <source>
        <dbReference type="EMBL" id="WIY24849.1"/>
    </source>
</evidence>
<dbReference type="InterPro" id="IPR013785">
    <property type="entry name" value="Aldolase_TIM"/>
</dbReference>
<sequence length="317" mass="34859">MKDLPQTTANVGKFQHSHVTANGESRAVVALSHPETLWFNTGTLCNIECTNCYILSSPSNDALVYLNSDEVRNYLDQVDLRNWPIKEIGFTGGEPFMNPQMIDMARAALQRGYRVLILTNAMQPMMRKTVQTGLRQLICDFPGKLELRVSLDHFSAEFHDAERGVGSFQKTVQGMHWLQENGFTLAVAGRGQWGKSDADCRSGYAALFAEQGFDIDANNPSQTVLFPEMDETVEVPEITTACWGILGKSPKDVMCSSSRMVVKRKGASEPTVVACTLLPYTPEFDLGPSLQDAEQDIALNHPHCAKFCVLGGASCSA</sequence>
<dbReference type="Pfam" id="PF04055">
    <property type="entry name" value="Radical_SAM"/>
    <property type="match status" value="1"/>
</dbReference>
<keyword evidence="3" id="KW-0479">Metal-binding</keyword>
<gene>
    <name evidence="7" type="ORF">QPJ95_20495</name>
</gene>